<keyword evidence="4" id="KW-1185">Reference proteome</keyword>
<feature type="domain" description="GFO/IDH/MocA-like oxidoreductase" evidence="2">
    <location>
        <begin position="129"/>
        <end position="238"/>
    </location>
</feature>
<dbReference type="SUPFAM" id="SSF51735">
    <property type="entry name" value="NAD(P)-binding Rossmann-fold domains"/>
    <property type="match status" value="1"/>
</dbReference>
<dbReference type="Pfam" id="PF04199">
    <property type="entry name" value="Cyclase"/>
    <property type="match status" value="1"/>
</dbReference>
<dbReference type="Gene3D" id="3.30.360.10">
    <property type="entry name" value="Dihydrodipicolinate Reductase, domain 2"/>
    <property type="match status" value="1"/>
</dbReference>
<sequence length="586" mass="65128">MKRGLLIGAGYFSHFHLDAWKRLPGAEIIAVCDVELEKARQAADEFDIESVFDDVDKALRQTKVDFVDIATGPSGRIELMRQVLDHSVAVICQKPLSHTYEGACELVDMATRHPAPVMVHENFRFQPWYREIHRIIESGVIGDRIVNLSMRTRMGDGWGEDAYLDRQPYFRTMPRLLVHETGVHFIDTFRYLAGEPIDCFAELRRHNSVIVGEDACHLRLHFRGGAVATWDADRYHESLSDQPRYTFGELLVEADGGSLWLNNEGEITLKPLGRSAERHDYQPSTSGFAGDCVFACQQHFLDVLEGRVECETAPQEYLKTLRVVEAAYESHRTGQVVALSDSASMNDSPDVIKTSGRVVDLSLPITPAMRGVSIDSAKRLETDGWNATNLSLYSHAGTHMDAPRHFLPEGATLEQQDLSVCVGPARVIDLTPIEPKQPITVDEFQRAAGEVAPGERLLLRTDWHHRYGTPDYRDALPRISIELAQWLVAHRVAMIGVEPPSVADVNHAVELTEVHQTLFRGGVLIVEGLAHLDQLTQPIVQFIALPLPIVGGDGCPVRAIAIETPSPSSLANEPTLTELNQIEGDA</sequence>
<feature type="domain" description="Gfo/Idh/MocA-like oxidoreductase N-terminal" evidence="1">
    <location>
        <begin position="5"/>
        <end position="119"/>
    </location>
</feature>
<protein>
    <submittedName>
        <fullName evidence="3">Cyclase family protein</fullName>
    </submittedName>
</protein>
<comment type="caution">
    <text evidence="3">The sequence shown here is derived from an EMBL/GenBank/DDBJ whole genome shotgun (WGS) entry which is preliminary data.</text>
</comment>
<evidence type="ECO:0000259" key="2">
    <source>
        <dbReference type="Pfam" id="PF22725"/>
    </source>
</evidence>
<dbReference type="Gene3D" id="3.40.50.720">
    <property type="entry name" value="NAD(P)-binding Rossmann-like Domain"/>
    <property type="match status" value="1"/>
</dbReference>
<proteinExistence type="predicted"/>
<dbReference type="Pfam" id="PF01408">
    <property type="entry name" value="GFO_IDH_MocA"/>
    <property type="match status" value="1"/>
</dbReference>
<evidence type="ECO:0000313" key="4">
    <source>
        <dbReference type="Proteomes" id="UP001239462"/>
    </source>
</evidence>
<dbReference type="InterPro" id="IPR000683">
    <property type="entry name" value="Gfo/Idh/MocA-like_OxRdtase_N"/>
</dbReference>
<dbReference type="InterPro" id="IPR036291">
    <property type="entry name" value="NAD(P)-bd_dom_sf"/>
</dbReference>
<dbReference type="Proteomes" id="UP001239462">
    <property type="component" value="Unassembled WGS sequence"/>
</dbReference>
<evidence type="ECO:0000313" key="3">
    <source>
        <dbReference type="EMBL" id="MDM4015518.1"/>
    </source>
</evidence>
<dbReference type="SUPFAM" id="SSF55347">
    <property type="entry name" value="Glyceraldehyde-3-phosphate dehydrogenase-like, C-terminal domain"/>
    <property type="match status" value="1"/>
</dbReference>
<dbReference type="InterPro" id="IPR007325">
    <property type="entry name" value="KFase/CYL"/>
</dbReference>
<accession>A0ABT7PGN7</accession>
<dbReference type="InterPro" id="IPR037175">
    <property type="entry name" value="KFase_sf"/>
</dbReference>
<dbReference type="PANTHER" id="PTHR43708">
    <property type="entry name" value="CONSERVED EXPRESSED OXIDOREDUCTASE (EUROFUNG)"/>
    <property type="match status" value="1"/>
</dbReference>
<dbReference type="EMBL" id="JASZZN010000005">
    <property type="protein sequence ID" value="MDM4015518.1"/>
    <property type="molecule type" value="Genomic_DNA"/>
</dbReference>
<reference evidence="3 4" key="1">
    <citation type="submission" date="2023-06" db="EMBL/GenBank/DDBJ databases">
        <title>Roseiconus lacunae JC819 isolated from Gulf of Mannar region, Tamil Nadu.</title>
        <authorList>
            <person name="Pk S."/>
            <person name="Ch S."/>
            <person name="Ch V.R."/>
        </authorList>
    </citation>
    <scope>NUCLEOTIDE SEQUENCE [LARGE SCALE GENOMIC DNA]</scope>
    <source>
        <strain evidence="3 4">JC819</strain>
    </source>
</reference>
<name>A0ABT7PGN7_9BACT</name>
<dbReference type="Gene3D" id="3.50.30.50">
    <property type="entry name" value="Putative cyclase"/>
    <property type="match status" value="1"/>
</dbReference>
<evidence type="ECO:0000259" key="1">
    <source>
        <dbReference type="Pfam" id="PF01408"/>
    </source>
</evidence>
<dbReference type="RefSeq" id="WP_289163017.1">
    <property type="nucleotide sequence ID" value="NZ_JASZZN010000005.1"/>
</dbReference>
<dbReference type="PANTHER" id="PTHR43708:SF8">
    <property type="entry name" value="OXIDOREDUCTASE"/>
    <property type="match status" value="1"/>
</dbReference>
<dbReference type="InterPro" id="IPR055170">
    <property type="entry name" value="GFO_IDH_MocA-like_dom"/>
</dbReference>
<dbReference type="SUPFAM" id="SSF102198">
    <property type="entry name" value="Putative cyclase"/>
    <property type="match status" value="1"/>
</dbReference>
<gene>
    <name evidence="3" type="ORF">QTN89_08770</name>
</gene>
<dbReference type="Pfam" id="PF22725">
    <property type="entry name" value="GFO_IDH_MocA_C3"/>
    <property type="match status" value="1"/>
</dbReference>
<dbReference type="InterPro" id="IPR051317">
    <property type="entry name" value="Gfo/Idh/MocA_oxidoreduct"/>
</dbReference>
<organism evidence="3 4">
    <name type="scientific">Roseiconus lacunae</name>
    <dbReference type="NCBI Taxonomy" id="2605694"/>
    <lineage>
        <taxon>Bacteria</taxon>
        <taxon>Pseudomonadati</taxon>
        <taxon>Planctomycetota</taxon>
        <taxon>Planctomycetia</taxon>
        <taxon>Pirellulales</taxon>
        <taxon>Pirellulaceae</taxon>
        <taxon>Roseiconus</taxon>
    </lineage>
</organism>